<name>A0A9X8T4D4_STREQ</name>
<comment type="caution">
    <text evidence="1">The sequence shown here is derived from an EMBL/GenBank/DDBJ whole genome shotgun (WGS) entry which is preliminary data.</text>
</comment>
<accession>A0A9X8T4D4</accession>
<dbReference type="RefSeq" id="WP_010922065.1">
    <property type="nucleotide sequence ID" value="NZ_JBPGMR010000030.1"/>
</dbReference>
<dbReference type="Proteomes" id="UP000254559">
    <property type="component" value="Unassembled WGS sequence"/>
</dbReference>
<evidence type="ECO:0000313" key="1">
    <source>
        <dbReference type="EMBL" id="SUN64419.1"/>
    </source>
</evidence>
<proteinExistence type="predicted"/>
<evidence type="ECO:0000313" key="2">
    <source>
        <dbReference type="Proteomes" id="UP000254559"/>
    </source>
</evidence>
<dbReference type="EMBL" id="UHFO01000001">
    <property type="protein sequence ID" value="SUN64419.1"/>
    <property type="molecule type" value="Genomic_DNA"/>
</dbReference>
<protein>
    <submittedName>
        <fullName evidence="1">AP2 domain protein</fullName>
    </submittedName>
</protein>
<reference evidence="1 2" key="1">
    <citation type="submission" date="2018-06" db="EMBL/GenBank/DDBJ databases">
        <authorList>
            <consortium name="Pathogen Informatics"/>
            <person name="Doyle S."/>
        </authorList>
    </citation>
    <scope>NUCLEOTIDE SEQUENCE [LARGE SCALE GENOMIC DNA]</scope>
    <source>
        <strain evidence="1 2">NCTC11564</strain>
    </source>
</reference>
<sequence length="209" mass="24397">MGEYCHLKELDGLRFGSLTVINRNRNNSKGGNARWNCLCDCGNKTVVIGSKLRSGYTKSCGCARKNDNAKGYSSTRLYRIWKGMMNRCYNHKNDNYKYYGGKGISICDEWLTFINFRTWSLSNGYKESLTIDRINPKGNYTPLNCRWVSMKMQQNNKTNNRYLSYLGQEYTIAEFSEKLNVTYWTVINQLKLGWSVERIVEEARMKNDR</sequence>
<gene>
    <name evidence="1" type="ORF">NCTC11564_01605</name>
</gene>
<organism evidence="1 2">
    <name type="scientific">Streptococcus dysgalactiae subsp. equisimilis</name>
    <name type="common">Streptococcus equisimilis</name>
    <dbReference type="NCBI Taxonomy" id="119602"/>
    <lineage>
        <taxon>Bacteria</taxon>
        <taxon>Bacillati</taxon>
        <taxon>Bacillota</taxon>
        <taxon>Bacilli</taxon>
        <taxon>Lactobacillales</taxon>
        <taxon>Streptococcaceae</taxon>
        <taxon>Streptococcus</taxon>
    </lineage>
</organism>
<dbReference type="AlphaFoldDB" id="A0A9X8T4D4"/>